<proteinExistence type="predicted"/>
<keyword evidence="2" id="KW-1185">Reference proteome</keyword>
<gene>
    <name evidence="1" type="ORF">UHOR_08964</name>
</gene>
<protein>
    <submittedName>
        <fullName evidence="1">Uncharacterized protein</fullName>
    </submittedName>
</protein>
<dbReference type="HOGENOM" id="CLU_1826742_0_0_1"/>
<comment type="caution">
    <text evidence="1">The sequence shown here is derived from an EMBL/GenBank/DDBJ whole genome shotgun (WGS) entry which is preliminary data.</text>
</comment>
<evidence type="ECO:0000313" key="1">
    <source>
        <dbReference type="EMBL" id="CCF48430.1"/>
    </source>
</evidence>
<organism evidence="1 2">
    <name type="scientific">Ustilago hordei</name>
    <name type="common">Barley covered smut fungus</name>
    <dbReference type="NCBI Taxonomy" id="120017"/>
    <lineage>
        <taxon>Eukaryota</taxon>
        <taxon>Fungi</taxon>
        <taxon>Dikarya</taxon>
        <taxon>Basidiomycota</taxon>
        <taxon>Ustilaginomycotina</taxon>
        <taxon>Ustilaginomycetes</taxon>
        <taxon>Ustilaginales</taxon>
        <taxon>Ustilaginaceae</taxon>
        <taxon>Ustilago</taxon>
    </lineage>
</organism>
<accession>I2FND7</accession>
<name>I2FND7_USTHO</name>
<dbReference type="EMBL" id="CAGI01000134">
    <property type="protein sequence ID" value="CCF48430.1"/>
    <property type="molecule type" value="Genomic_DNA"/>
</dbReference>
<evidence type="ECO:0000313" key="2">
    <source>
        <dbReference type="Proteomes" id="UP000006174"/>
    </source>
</evidence>
<reference evidence="1 2" key="1">
    <citation type="journal article" date="2012" name="Plant Cell">
        <title>Genome comparison of barley and maize smut fungi reveals targeted loss of RNA silencing components and species-specific presence of transposable elements.</title>
        <authorList>
            <person name="Laurie J.D."/>
            <person name="Ali S."/>
            <person name="Linning R."/>
            <person name="Mannhaupt G."/>
            <person name="Wong P."/>
            <person name="Gueldener U."/>
            <person name="Muensterkoetter M."/>
            <person name="Moore R."/>
            <person name="Kahmann R."/>
            <person name="Bakkeren G."/>
            <person name="Schirawski J."/>
        </authorList>
    </citation>
    <scope>NUCLEOTIDE SEQUENCE [LARGE SCALE GENOMIC DNA]</scope>
    <source>
        <strain evidence="2">Uh4875-4</strain>
    </source>
</reference>
<dbReference type="AlphaFoldDB" id="I2FND7"/>
<sequence>MSSYDAAFTLTCLSNTAPPLPCLSYPSCDAAHQHHVSCCPWMDSPHTISSMSGAIPTSSEHSLHPSSFPPSTCCQHPSHVPTSLLCRVPTSSGGNLQDLSELFHKSYDLPNFSIPVLPSYELMDLPASCTSRPMTYIMTSI</sequence>
<dbReference type="Proteomes" id="UP000006174">
    <property type="component" value="Unassembled WGS sequence"/>
</dbReference>